<dbReference type="InterPro" id="IPR000740">
    <property type="entry name" value="GrpE"/>
</dbReference>
<keyword evidence="2 3" id="KW-0143">Chaperone</keyword>
<organism evidence="7 8">
    <name type="scientific">Candidatus Magnetaquiglobus chichijimensis</name>
    <dbReference type="NCBI Taxonomy" id="3141448"/>
    <lineage>
        <taxon>Bacteria</taxon>
        <taxon>Pseudomonadati</taxon>
        <taxon>Pseudomonadota</taxon>
        <taxon>Magnetococcia</taxon>
        <taxon>Magnetococcales</taxon>
        <taxon>Candidatus Magnetaquicoccaceae</taxon>
        <taxon>Candidatus Magnetaquiglobus</taxon>
    </lineage>
</organism>
<name>A0ABQ0C7C1_9PROT</name>
<dbReference type="Gene3D" id="2.30.22.10">
    <property type="entry name" value="Head domain of nucleotide exchange factor GrpE"/>
    <property type="match status" value="1"/>
</dbReference>
<keyword evidence="3" id="KW-0346">Stress response</keyword>
<dbReference type="InterPro" id="IPR013805">
    <property type="entry name" value="GrpE_CC"/>
</dbReference>
<reference evidence="7 8" key="1">
    <citation type="submission" date="2024-05" db="EMBL/GenBank/DDBJ databases">
        <authorList>
            <consortium name="Candidatus Magnetaquicoccaceae bacterium FCR-1 genome sequencing consortium"/>
            <person name="Shimoshige H."/>
            <person name="Shimamura S."/>
            <person name="Taoka A."/>
            <person name="Kobayashi H."/>
            <person name="Maekawa T."/>
        </authorList>
    </citation>
    <scope>NUCLEOTIDE SEQUENCE [LARGE SCALE GENOMIC DNA]</scope>
    <source>
        <strain evidence="7 8">FCR-1</strain>
    </source>
</reference>
<dbReference type="RefSeq" id="WP_420904311.1">
    <property type="nucleotide sequence ID" value="NZ_BAAFGK010000004.1"/>
</dbReference>
<dbReference type="EMBL" id="BAAFGK010000004">
    <property type="protein sequence ID" value="GAB0056585.1"/>
    <property type="molecule type" value="Genomic_DNA"/>
</dbReference>
<gene>
    <name evidence="3 7" type="primary">grpE</name>
    <name evidence="7" type="ORF">SIID45300_00893</name>
</gene>
<comment type="similarity">
    <text evidence="1 3 4">Belongs to the GrpE family.</text>
</comment>
<dbReference type="Proteomes" id="UP001628193">
    <property type="component" value="Unassembled WGS sequence"/>
</dbReference>
<keyword evidence="8" id="KW-1185">Reference proteome</keyword>
<dbReference type="PANTHER" id="PTHR21237">
    <property type="entry name" value="GRPE PROTEIN"/>
    <property type="match status" value="1"/>
</dbReference>
<dbReference type="CDD" id="cd00446">
    <property type="entry name" value="GrpE"/>
    <property type="match status" value="1"/>
</dbReference>
<dbReference type="PANTHER" id="PTHR21237:SF23">
    <property type="entry name" value="GRPE PROTEIN HOMOLOG, MITOCHONDRIAL"/>
    <property type="match status" value="1"/>
</dbReference>
<evidence type="ECO:0000256" key="1">
    <source>
        <dbReference type="ARBA" id="ARBA00009054"/>
    </source>
</evidence>
<evidence type="ECO:0000256" key="6">
    <source>
        <dbReference type="SAM" id="MobiDB-lite"/>
    </source>
</evidence>
<evidence type="ECO:0000256" key="5">
    <source>
        <dbReference type="SAM" id="Coils"/>
    </source>
</evidence>
<comment type="function">
    <text evidence="3">Participates actively in the response to hyperosmotic and heat shock by preventing the aggregation of stress-denatured proteins, in association with DnaK and GrpE. It is the nucleotide exchange factor for DnaK and may function as a thermosensor. Unfolded proteins bind initially to DnaJ; upon interaction with the DnaJ-bound protein, DnaK hydrolyzes its bound ATP, resulting in the formation of a stable complex. GrpE releases ADP from DnaK; ATP binding to DnaK triggers the release of the substrate protein, thus completing the reaction cycle. Several rounds of ATP-dependent interactions between DnaJ, DnaK and GrpE are required for fully efficient folding.</text>
</comment>
<evidence type="ECO:0000313" key="8">
    <source>
        <dbReference type="Proteomes" id="UP001628193"/>
    </source>
</evidence>
<dbReference type="HAMAP" id="MF_01151">
    <property type="entry name" value="GrpE"/>
    <property type="match status" value="1"/>
</dbReference>
<sequence>MSNNSTQNQEETPANGETEFVAATEESPVTPDADGALDEASVEAGDASSEKQEGYISPMEMLIQAQAKAEEYRNDYLRALADMKNLRQRTEREMQQARQFAIESFAKDLLQVADNLERALGAIPASDDPVAVALTDGVRMVATGLESTLKKHGVTRIQALNTPFDPNLHQAVMQIEDPEVPPDQVVRELQTGYLLNQRLLRPSMVGISRN</sequence>
<feature type="compositionally biased region" description="Polar residues" evidence="6">
    <location>
        <begin position="1"/>
        <end position="12"/>
    </location>
</feature>
<comment type="subunit">
    <text evidence="3">Homodimer.</text>
</comment>
<keyword evidence="5" id="KW-0175">Coiled coil</keyword>
<feature type="region of interest" description="Disordered" evidence="6">
    <location>
        <begin position="1"/>
        <end position="55"/>
    </location>
</feature>
<comment type="subcellular location">
    <subcellularLocation>
        <location evidence="3">Cytoplasm</location>
    </subcellularLocation>
</comment>
<dbReference type="Pfam" id="PF01025">
    <property type="entry name" value="GrpE"/>
    <property type="match status" value="1"/>
</dbReference>
<protein>
    <recommendedName>
        <fullName evidence="3">Protein GrpE</fullName>
    </recommendedName>
    <alternativeName>
        <fullName evidence="3">HSP-70 cofactor</fullName>
    </alternativeName>
</protein>
<dbReference type="NCBIfam" id="NF010738">
    <property type="entry name" value="PRK14140.1"/>
    <property type="match status" value="1"/>
</dbReference>
<dbReference type="Gene3D" id="3.90.20.20">
    <property type="match status" value="1"/>
</dbReference>
<evidence type="ECO:0000256" key="3">
    <source>
        <dbReference type="HAMAP-Rule" id="MF_01151"/>
    </source>
</evidence>
<feature type="coiled-coil region" evidence="5">
    <location>
        <begin position="62"/>
        <end position="100"/>
    </location>
</feature>
<dbReference type="SUPFAM" id="SSF51064">
    <property type="entry name" value="Head domain of nucleotide exchange factor GrpE"/>
    <property type="match status" value="1"/>
</dbReference>
<dbReference type="PRINTS" id="PR00773">
    <property type="entry name" value="GRPEPROTEIN"/>
</dbReference>
<reference evidence="7 8" key="2">
    <citation type="submission" date="2024-09" db="EMBL/GenBank/DDBJ databases">
        <title>Draft genome sequence of Candidatus Magnetaquicoccaceae bacterium FCR-1.</title>
        <authorList>
            <person name="Shimoshige H."/>
            <person name="Shimamura S."/>
            <person name="Taoka A."/>
            <person name="Kobayashi H."/>
            <person name="Maekawa T."/>
        </authorList>
    </citation>
    <scope>NUCLEOTIDE SEQUENCE [LARGE SCALE GENOMIC DNA]</scope>
    <source>
        <strain evidence="7 8">FCR-1</strain>
    </source>
</reference>
<evidence type="ECO:0000256" key="4">
    <source>
        <dbReference type="RuleBase" id="RU004478"/>
    </source>
</evidence>
<dbReference type="NCBIfam" id="NF010748">
    <property type="entry name" value="PRK14150.1"/>
    <property type="match status" value="1"/>
</dbReference>
<evidence type="ECO:0000313" key="7">
    <source>
        <dbReference type="EMBL" id="GAB0056585.1"/>
    </source>
</evidence>
<proteinExistence type="inferred from homology"/>
<comment type="caution">
    <text evidence="7">The sequence shown here is derived from an EMBL/GenBank/DDBJ whole genome shotgun (WGS) entry which is preliminary data.</text>
</comment>
<evidence type="ECO:0000256" key="2">
    <source>
        <dbReference type="ARBA" id="ARBA00023186"/>
    </source>
</evidence>
<keyword evidence="3" id="KW-0963">Cytoplasm</keyword>
<dbReference type="InterPro" id="IPR009012">
    <property type="entry name" value="GrpE_head"/>
</dbReference>
<dbReference type="SUPFAM" id="SSF58014">
    <property type="entry name" value="Coiled-coil domain of nucleotide exchange factor GrpE"/>
    <property type="match status" value="1"/>
</dbReference>
<accession>A0ABQ0C7C1</accession>